<name>A0A2H0V3G4_9BACT</name>
<comment type="caution">
    <text evidence="1">The sequence shown here is derived from an EMBL/GenBank/DDBJ whole genome shotgun (WGS) entry which is preliminary data.</text>
</comment>
<sequence>MTKQPRTFSPQEKALVALAAIKGDKTIAQISSEYQIHPTQIGLWKKQAMDNFTELFKDNHKKEKQKEFKHQTELDNLYRMIGQRDIELDWLKKKLSVFNPQ</sequence>
<accession>A0A2H0V3G4</accession>
<dbReference type="InterPro" id="IPR010921">
    <property type="entry name" value="Trp_repressor/repl_initiator"/>
</dbReference>
<reference evidence="2" key="1">
    <citation type="submission" date="2017-09" db="EMBL/GenBank/DDBJ databases">
        <title>Depth-based differentiation of microbial function through sediment-hosted aquifers and enrichment of novel symbionts in the deep terrestrial subsurface.</title>
        <authorList>
            <person name="Probst A.J."/>
            <person name="Ladd B."/>
            <person name="Jarett J.K."/>
            <person name="Geller-Mcgrath D.E."/>
            <person name="Sieber C.M.K."/>
            <person name="Emerson J.B."/>
            <person name="Anantharaman K."/>
            <person name="Thomas B.C."/>
            <person name="Malmstrom R."/>
            <person name="Stieglmeier M."/>
            <person name="Klingl A."/>
            <person name="Woyke T."/>
            <person name="Ryan C.M."/>
            <person name="Banfield J.F."/>
        </authorList>
    </citation>
    <scope>NUCLEOTIDE SEQUENCE [LARGE SCALE GENOMIC DNA]</scope>
</reference>
<gene>
    <name evidence="1" type="ORF">COT97_05760</name>
</gene>
<evidence type="ECO:0000313" key="1">
    <source>
        <dbReference type="EMBL" id="PIR93605.1"/>
    </source>
</evidence>
<dbReference type="EMBL" id="PFAP01000049">
    <property type="protein sequence ID" value="PIR93605.1"/>
    <property type="molecule type" value="Genomic_DNA"/>
</dbReference>
<evidence type="ECO:0000313" key="2">
    <source>
        <dbReference type="Proteomes" id="UP000229901"/>
    </source>
</evidence>
<dbReference type="Proteomes" id="UP000229901">
    <property type="component" value="Unassembled WGS sequence"/>
</dbReference>
<protein>
    <recommendedName>
        <fullName evidence="3">Transposase</fullName>
    </recommendedName>
</protein>
<evidence type="ECO:0008006" key="3">
    <source>
        <dbReference type="Google" id="ProtNLM"/>
    </source>
</evidence>
<dbReference type="GO" id="GO:0043565">
    <property type="term" value="F:sequence-specific DNA binding"/>
    <property type="evidence" value="ECO:0007669"/>
    <property type="project" value="InterPro"/>
</dbReference>
<proteinExistence type="predicted"/>
<dbReference type="SUPFAM" id="SSF48295">
    <property type="entry name" value="TrpR-like"/>
    <property type="match status" value="1"/>
</dbReference>
<organism evidence="1 2">
    <name type="scientific">Candidatus Falkowbacteria bacterium CG10_big_fil_rev_8_21_14_0_10_39_11</name>
    <dbReference type="NCBI Taxonomy" id="1974565"/>
    <lineage>
        <taxon>Bacteria</taxon>
        <taxon>Candidatus Falkowiibacteriota</taxon>
    </lineage>
</organism>
<dbReference type="AlphaFoldDB" id="A0A2H0V3G4"/>